<proteinExistence type="predicted"/>
<evidence type="ECO:0000313" key="2">
    <source>
        <dbReference type="Proteomes" id="UP001174934"/>
    </source>
</evidence>
<protein>
    <submittedName>
        <fullName evidence="1">Uncharacterized protein</fullName>
    </submittedName>
</protein>
<gene>
    <name evidence="1" type="ORF">B0T17DRAFT_502506</name>
</gene>
<sequence length="332" mass="35714">MALFSLSPEEHPTTRVTVDESAIIDDLAWGLSSNNPFLVGTGSDSGYISTCGSDDAGGAAGEFFMVMVADVILSRCEYQSAAMVHSPLLSHLSSRTVGFSSSGHPLRVSFSSEGAHPILWPASWEPDIIIGQSTRMQGTQPRPLGHRSSVLYLEQIGLSGESWQKSKRPVGFRDLWHATGRMALVGRASQGVLDAVCRSLSGGITGRAHRSVWGAKPRLTYCHEDWHQRNLGRLHLSAQAHAPSGRRECLTGSDLAAFRLGFGCVDPSRVKWCAAAAAAAGPRPGLLYYTRELGAPVIDRGWMGDYGFFLGGKSRRGGLKFGKQASNRGRTS</sequence>
<organism evidence="1 2">
    <name type="scientific">Bombardia bombarda</name>
    <dbReference type="NCBI Taxonomy" id="252184"/>
    <lineage>
        <taxon>Eukaryota</taxon>
        <taxon>Fungi</taxon>
        <taxon>Dikarya</taxon>
        <taxon>Ascomycota</taxon>
        <taxon>Pezizomycotina</taxon>
        <taxon>Sordariomycetes</taxon>
        <taxon>Sordariomycetidae</taxon>
        <taxon>Sordariales</taxon>
        <taxon>Lasiosphaeriaceae</taxon>
        <taxon>Bombardia</taxon>
    </lineage>
</organism>
<dbReference type="AlphaFoldDB" id="A0AA40CEW7"/>
<name>A0AA40CEW7_9PEZI</name>
<comment type="caution">
    <text evidence="1">The sequence shown here is derived from an EMBL/GenBank/DDBJ whole genome shotgun (WGS) entry which is preliminary data.</text>
</comment>
<evidence type="ECO:0000313" key="1">
    <source>
        <dbReference type="EMBL" id="KAK0634909.1"/>
    </source>
</evidence>
<dbReference type="EMBL" id="JAULSR010000001">
    <property type="protein sequence ID" value="KAK0634909.1"/>
    <property type="molecule type" value="Genomic_DNA"/>
</dbReference>
<dbReference type="Proteomes" id="UP001174934">
    <property type="component" value="Unassembled WGS sequence"/>
</dbReference>
<keyword evidence="2" id="KW-1185">Reference proteome</keyword>
<reference evidence="1" key="1">
    <citation type="submission" date="2023-06" db="EMBL/GenBank/DDBJ databases">
        <title>Genome-scale phylogeny and comparative genomics of the fungal order Sordariales.</title>
        <authorList>
            <consortium name="Lawrence Berkeley National Laboratory"/>
            <person name="Hensen N."/>
            <person name="Bonometti L."/>
            <person name="Westerberg I."/>
            <person name="Brannstrom I.O."/>
            <person name="Guillou S."/>
            <person name="Cros-Aarteil S."/>
            <person name="Calhoun S."/>
            <person name="Haridas S."/>
            <person name="Kuo A."/>
            <person name="Mondo S."/>
            <person name="Pangilinan J."/>
            <person name="Riley R."/>
            <person name="LaButti K."/>
            <person name="Andreopoulos B."/>
            <person name="Lipzen A."/>
            <person name="Chen C."/>
            <person name="Yanf M."/>
            <person name="Daum C."/>
            <person name="Ng V."/>
            <person name="Clum A."/>
            <person name="Steindorff A."/>
            <person name="Ohm R."/>
            <person name="Martin F."/>
            <person name="Silar P."/>
            <person name="Natvig D."/>
            <person name="Lalanne C."/>
            <person name="Gautier V."/>
            <person name="Ament-velasquez S.L."/>
            <person name="Kruys A."/>
            <person name="Hutchinson M.I."/>
            <person name="Powell A.J."/>
            <person name="Barry K."/>
            <person name="Miller A.N."/>
            <person name="Grigoriev I.V."/>
            <person name="Debuchy R."/>
            <person name="Gladieux P."/>
            <person name="Thoren M.H."/>
            <person name="Johannesson H."/>
        </authorList>
    </citation>
    <scope>NUCLEOTIDE SEQUENCE</scope>
    <source>
        <strain evidence="1">SMH3391-2</strain>
    </source>
</reference>
<accession>A0AA40CEW7</accession>